<name>A0A6N7YYT4_9PSEU</name>
<dbReference type="SUPFAM" id="SSF56801">
    <property type="entry name" value="Acetyl-CoA synthetase-like"/>
    <property type="match status" value="1"/>
</dbReference>
<evidence type="ECO:0000259" key="4">
    <source>
        <dbReference type="Pfam" id="PF13193"/>
    </source>
</evidence>
<dbReference type="Pfam" id="PF00501">
    <property type="entry name" value="AMP-binding"/>
    <property type="match status" value="1"/>
</dbReference>
<dbReference type="FunFam" id="3.30.300.30:FF:000008">
    <property type="entry name" value="2,3-dihydroxybenzoate-AMP ligase"/>
    <property type="match status" value="1"/>
</dbReference>
<reference evidence="5 6" key="1">
    <citation type="submission" date="2019-11" db="EMBL/GenBank/DDBJ databases">
        <title>Draft genome of Amycolatopsis RM579.</title>
        <authorList>
            <person name="Duangmal K."/>
            <person name="Mingma R."/>
        </authorList>
    </citation>
    <scope>NUCLEOTIDE SEQUENCE [LARGE SCALE GENOMIC DNA]</scope>
    <source>
        <strain evidence="5 6">RM579</strain>
    </source>
</reference>
<dbReference type="InterPro" id="IPR000873">
    <property type="entry name" value="AMP-dep_synth/lig_dom"/>
</dbReference>
<evidence type="ECO:0000259" key="3">
    <source>
        <dbReference type="Pfam" id="PF00501"/>
    </source>
</evidence>
<proteinExistence type="inferred from homology"/>
<keyword evidence="6" id="KW-1185">Reference proteome</keyword>
<evidence type="ECO:0000313" key="6">
    <source>
        <dbReference type="Proteomes" id="UP000440096"/>
    </source>
</evidence>
<dbReference type="Pfam" id="PF13193">
    <property type="entry name" value="AMP-binding_C"/>
    <property type="match status" value="1"/>
</dbReference>
<gene>
    <name evidence="5" type="ORF">GKO32_24225</name>
</gene>
<feature type="domain" description="AMP-binding enzyme C-terminal" evidence="4">
    <location>
        <begin position="421"/>
        <end position="496"/>
    </location>
</feature>
<dbReference type="Proteomes" id="UP000440096">
    <property type="component" value="Unassembled WGS sequence"/>
</dbReference>
<dbReference type="InterPro" id="IPR045851">
    <property type="entry name" value="AMP-bd_C_sf"/>
</dbReference>
<dbReference type="PANTHER" id="PTHR43767">
    <property type="entry name" value="LONG-CHAIN-FATTY-ACID--COA LIGASE"/>
    <property type="match status" value="1"/>
</dbReference>
<dbReference type="AlphaFoldDB" id="A0A6N7YYT4"/>
<dbReference type="Gene3D" id="3.30.300.30">
    <property type="match status" value="1"/>
</dbReference>
<dbReference type="InterPro" id="IPR025110">
    <property type="entry name" value="AMP-bd_C"/>
</dbReference>
<keyword evidence="2" id="KW-0436">Ligase</keyword>
<dbReference type="GO" id="GO:0016878">
    <property type="term" value="F:acid-thiol ligase activity"/>
    <property type="evidence" value="ECO:0007669"/>
    <property type="project" value="UniProtKB-ARBA"/>
</dbReference>
<dbReference type="EMBL" id="WMBA01000042">
    <property type="protein sequence ID" value="MTD57058.1"/>
    <property type="molecule type" value="Genomic_DNA"/>
</dbReference>
<protein>
    <submittedName>
        <fullName evidence="5">AMP-binding protein</fullName>
    </submittedName>
</protein>
<evidence type="ECO:0000313" key="5">
    <source>
        <dbReference type="EMBL" id="MTD57058.1"/>
    </source>
</evidence>
<dbReference type="Gene3D" id="3.40.50.12780">
    <property type="entry name" value="N-terminal domain of ligase-like"/>
    <property type="match status" value="1"/>
</dbReference>
<evidence type="ECO:0000256" key="1">
    <source>
        <dbReference type="ARBA" id="ARBA00006432"/>
    </source>
</evidence>
<accession>A0A6N7YYT4</accession>
<dbReference type="PANTHER" id="PTHR43767:SF1">
    <property type="entry name" value="NONRIBOSOMAL PEPTIDE SYNTHASE PES1 (EUROFUNG)-RELATED"/>
    <property type="match status" value="1"/>
</dbReference>
<evidence type="ECO:0000256" key="2">
    <source>
        <dbReference type="ARBA" id="ARBA00022598"/>
    </source>
</evidence>
<feature type="domain" description="AMP-dependent synthetase/ligase" evidence="3">
    <location>
        <begin position="24"/>
        <end position="371"/>
    </location>
</feature>
<organism evidence="5 6">
    <name type="scientific">Amycolatopsis pithecellobii</name>
    <dbReference type="NCBI Taxonomy" id="664692"/>
    <lineage>
        <taxon>Bacteria</taxon>
        <taxon>Bacillati</taxon>
        <taxon>Actinomycetota</taxon>
        <taxon>Actinomycetes</taxon>
        <taxon>Pseudonocardiales</taxon>
        <taxon>Pseudonocardiaceae</taxon>
        <taxon>Amycolatopsis</taxon>
    </lineage>
</organism>
<comment type="similarity">
    <text evidence="1">Belongs to the ATP-dependent AMP-binding enzyme family.</text>
</comment>
<sequence>MVDVVGSRTLNDLLDEREASDGQRTACTIEALSGERVELTYAELASTTRRLAGGFSRAGIGKGDAVLVHLPNCVELVLSWFALARCGAVMVPSNPLLTVREIAYAATKAEVVAAVTRPDHQAAIRQAVPGLADDKVFVTGTTFPALLEGDEFSGASVQDTDVVEMIFTSGTTAAPKGVLLTHANCLRSGEQVAKSLYLTPDDCCLSALPAFHVNAQSSTILPALSVGARFVLLESYRASQYLHKLAEHAATVTSLVGTQVRTLLRQPVSPADRAHHVRHVFYAINVLDAEYREFERRFGMKLLNGYGLSEAMTAVTIAPIFGNDGWPSVGLPLIDREVRIVGADGNEASTGEIGEITVRGVPGRSIMKGYFKDEAATRAALRDGWLYTGDSGYVDEKGYVYFVDRKKDMIKRSGENVSASEIEAVLLEHPGVAEAAVIGVPDEVRDEAIVAYVVARDGEVLTAGEILEFCSSRLASFKLPSRVELPASLPKTSIGKIEKKALRAEAGQRLESAGR</sequence>
<comment type="caution">
    <text evidence="5">The sequence shown here is derived from an EMBL/GenBank/DDBJ whole genome shotgun (WGS) entry which is preliminary data.</text>
</comment>
<dbReference type="InterPro" id="IPR042099">
    <property type="entry name" value="ANL_N_sf"/>
</dbReference>
<dbReference type="InterPro" id="IPR050237">
    <property type="entry name" value="ATP-dep_AMP-bd_enzyme"/>
</dbReference>
<dbReference type="RefSeq" id="WP_312868456.1">
    <property type="nucleotide sequence ID" value="NZ_WMBA01000042.1"/>
</dbReference>